<reference evidence="8" key="1">
    <citation type="journal article" date="2023" name="Nat. Commun.">
        <title>Diploid and tetraploid genomes of Acorus and the evolution of monocots.</title>
        <authorList>
            <person name="Ma L."/>
            <person name="Liu K.W."/>
            <person name="Li Z."/>
            <person name="Hsiao Y.Y."/>
            <person name="Qi Y."/>
            <person name="Fu T."/>
            <person name="Tang G.D."/>
            <person name="Zhang D."/>
            <person name="Sun W.H."/>
            <person name="Liu D.K."/>
            <person name="Li Y."/>
            <person name="Chen G.Z."/>
            <person name="Liu X.D."/>
            <person name="Liao X.Y."/>
            <person name="Jiang Y.T."/>
            <person name="Yu X."/>
            <person name="Hao Y."/>
            <person name="Huang J."/>
            <person name="Zhao X.W."/>
            <person name="Ke S."/>
            <person name="Chen Y.Y."/>
            <person name="Wu W.L."/>
            <person name="Hsu J.L."/>
            <person name="Lin Y.F."/>
            <person name="Huang M.D."/>
            <person name="Li C.Y."/>
            <person name="Huang L."/>
            <person name="Wang Z.W."/>
            <person name="Zhao X."/>
            <person name="Zhong W.Y."/>
            <person name="Peng D.H."/>
            <person name="Ahmad S."/>
            <person name="Lan S."/>
            <person name="Zhang J.S."/>
            <person name="Tsai W.C."/>
            <person name="Van de Peer Y."/>
            <person name="Liu Z.J."/>
        </authorList>
    </citation>
    <scope>NUCLEOTIDE SEQUENCE</scope>
    <source>
        <strain evidence="8">CP</strain>
    </source>
</reference>
<dbReference type="EMBL" id="JAUJYO010000013">
    <property type="protein sequence ID" value="KAK1299911.1"/>
    <property type="molecule type" value="Genomic_DNA"/>
</dbReference>
<dbReference type="AlphaFoldDB" id="A0AAV9DG67"/>
<dbReference type="PANTHER" id="PTHR31391:SF106">
    <property type="entry name" value="B3 DOMAIN-CONTAINING PROTEIN OS01G0723500"/>
    <property type="match status" value="1"/>
</dbReference>
<reference evidence="8" key="2">
    <citation type="submission" date="2023-06" db="EMBL/GenBank/DDBJ databases">
        <authorList>
            <person name="Ma L."/>
            <person name="Liu K.-W."/>
            <person name="Li Z."/>
            <person name="Hsiao Y.-Y."/>
            <person name="Qi Y."/>
            <person name="Fu T."/>
            <person name="Tang G."/>
            <person name="Zhang D."/>
            <person name="Sun W.-H."/>
            <person name="Liu D.-K."/>
            <person name="Li Y."/>
            <person name="Chen G.-Z."/>
            <person name="Liu X.-D."/>
            <person name="Liao X.-Y."/>
            <person name="Jiang Y.-T."/>
            <person name="Yu X."/>
            <person name="Hao Y."/>
            <person name="Huang J."/>
            <person name="Zhao X.-W."/>
            <person name="Ke S."/>
            <person name="Chen Y.-Y."/>
            <person name="Wu W.-L."/>
            <person name="Hsu J.-L."/>
            <person name="Lin Y.-F."/>
            <person name="Huang M.-D."/>
            <person name="Li C.-Y."/>
            <person name="Huang L."/>
            <person name="Wang Z.-W."/>
            <person name="Zhao X."/>
            <person name="Zhong W.-Y."/>
            <person name="Peng D.-H."/>
            <person name="Ahmad S."/>
            <person name="Lan S."/>
            <person name="Zhang J.-S."/>
            <person name="Tsai W.-C."/>
            <person name="Van De Peer Y."/>
            <person name="Liu Z.-J."/>
        </authorList>
    </citation>
    <scope>NUCLEOTIDE SEQUENCE</scope>
    <source>
        <strain evidence="8">CP</strain>
        <tissue evidence="8">Leaves</tissue>
    </source>
</reference>
<keyword evidence="9" id="KW-1185">Reference proteome</keyword>
<evidence type="ECO:0000256" key="3">
    <source>
        <dbReference type="ARBA" id="ARBA00023125"/>
    </source>
</evidence>
<dbReference type="SUPFAM" id="SSF101936">
    <property type="entry name" value="DNA-binding pseudobarrel domain"/>
    <property type="match status" value="3"/>
</dbReference>
<sequence length="540" mass="61439">MRIRVQSHGFMQSNHLFKQVDRANVCLRLTLLQKLANVHHLLHRLLKGLRNRIPTRFVEYLPLQKAKMVLRDPTGWPWTVNYIRGNDNLLSGGWTAFMRNNNLEVGDLCLFELIKPLELKVPPLAGEEMVSPPFDRRPHFFKVFLPGVSSERLGIPRAFWKHIEGLPAGTVSLVGPSRKIWHVNLVKNGNGVFFENGWREFTKDHSLQTGEFLLFRFDENSHFNVSVYDKTACEKEEAFYAEFCDGSCVTEDHENVKKVMETDIKLPSTGDCKAPSPSSKRKRGEKIQPVVEQPVPRYQVSPSTKPRKRQPAENHIKIKIEQTSVNSKTTQRVAMKTRKLKPRKIKYNNPVGNDTASPSTKPRKPAENNVNIEQNSINSKTTKRGAMNRRKLKPQRIEYKNPIGNGRVCFDMHLENLGPRQRSAKIKERQVAFQNASSFISKNPSARVVIYESYTRTLRLPSAFSKKFLPQNSTDMVLSVPGGDKWVVKCVLCLSGIFCVLSGGWSRFISGNTVEIGDSVVFELLGENEMCVHIFRASNG</sequence>
<gene>
    <name evidence="8" type="ORF">QJS10_CPB13g00177</name>
</gene>
<keyword evidence="2" id="KW-0805">Transcription regulation</keyword>
<organism evidence="8 9">
    <name type="scientific">Acorus calamus</name>
    <name type="common">Sweet flag</name>
    <dbReference type="NCBI Taxonomy" id="4465"/>
    <lineage>
        <taxon>Eukaryota</taxon>
        <taxon>Viridiplantae</taxon>
        <taxon>Streptophyta</taxon>
        <taxon>Embryophyta</taxon>
        <taxon>Tracheophyta</taxon>
        <taxon>Spermatophyta</taxon>
        <taxon>Magnoliopsida</taxon>
        <taxon>Liliopsida</taxon>
        <taxon>Acoraceae</taxon>
        <taxon>Acorus</taxon>
    </lineage>
</organism>
<evidence type="ECO:0000256" key="4">
    <source>
        <dbReference type="ARBA" id="ARBA00023163"/>
    </source>
</evidence>
<feature type="compositionally biased region" description="Polar residues" evidence="6">
    <location>
        <begin position="350"/>
        <end position="360"/>
    </location>
</feature>
<feature type="compositionally biased region" description="Polar residues" evidence="6">
    <location>
        <begin position="368"/>
        <end position="380"/>
    </location>
</feature>
<dbReference type="InterPro" id="IPR003340">
    <property type="entry name" value="B3_DNA-bd"/>
</dbReference>
<comment type="subcellular location">
    <subcellularLocation>
        <location evidence="1">Nucleus</location>
    </subcellularLocation>
</comment>
<name>A0AAV9DG67_ACOCL</name>
<feature type="domain" description="TF-B3" evidence="7">
    <location>
        <begin position="53"/>
        <end position="127"/>
    </location>
</feature>
<dbReference type="Pfam" id="PF02362">
    <property type="entry name" value="B3"/>
    <property type="match status" value="3"/>
</dbReference>
<dbReference type="GO" id="GO:0005634">
    <property type="term" value="C:nucleus"/>
    <property type="evidence" value="ECO:0007669"/>
    <property type="project" value="UniProtKB-SubCell"/>
</dbReference>
<dbReference type="PROSITE" id="PS50863">
    <property type="entry name" value="B3"/>
    <property type="match status" value="3"/>
</dbReference>
<dbReference type="Proteomes" id="UP001180020">
    <property type="component" value="Unassembled WGS sequence"/>
</dbReference>
<dbReference type="Gene3D" id="2.40.330.10">
    <property type="entry name" value="DNA-binding pseudobarrel domain"/>
    <property type="match status" value="3"/>
</dbReference>
<evidence type="ECO:0000256" key="6">
    <source>
        <dbReference type="SAM" id="MobiDB-lite"/>
    </source>
</evidence>
<dbReference type="GO" id="GO:0003677">
    <property type="term" value="F:DNA binding"/>
    <property type="evidence" value="ECO:0007669"/>
    <property type="project" value="UniProtKB-KW"/>
</dbReference>
<evidence type="ECO:0000259" key="7">
    <source>
        <dbReference type="PROSITE" id="PS50863"/>
    </source>
</evidence>
<dbReference type="InterPro" id="IPR015300">
    <property type="entry name" value="DNA-bd_pseudobarrel_sf"/>
</dbReference>
<feature type="domain" description="TF-B3" evidence="7">
    <location>
        <begin position="443"/>
        <end position="538"/>
    </location>
</feature>
<keyword evidence="4" id="KW-0804">Transcription</keyword>
<evidence type="ECO:0000256" key="5">
    <source>
        <dbReference type="ARBA" id="ARBA00023242"/>
    </source>
</evidence>
<feature type="region of interest" description="Disordered" evidence="6">
    <location>
        <begin position="266"/>
        <end position="316"/>
    </location>
</feature>
<dbReference type="SMART" id="SM01019">
    <property type="entry name" value="B3"/>
    <property type="match status" value="3"/>
</dbReference>
<accession>A0AAV9DG67</accession>
<dbReference type="CDD" id="cd10017">
    <property type="entry name" value="B3_DNA"/>
    <property type="match status" value="3"/>
</dbReference>
<evidence type="ECO:0000313" key="9">
    <source>
        <dbReference type="Proteomes" id="UP001180020"/>
    </source>
</evidence>
<protein>
    <recommendedName>
        <fullName evidence="7">TF-B3 domain-containing protein</fullName>
    </recommendedName>
</protein>
<proteinExistence type="predicted"/>
<feature type="domain" description="TF-B3" evidence="7">
    <location>
        <begin position="138"/>
        <end position="231"/>
    </location>
</feature>
<evidence type="ECO:0000256" key="2">
    <source>
        <dbReference type="ARBA" id="ARBA00023015"/>
    </source>
</evidence>
<keyword evidence="3" id="KW-0238">DNA-binding</keyword>
<feature type="compositionally biased region" description="Basic residues" evidence="6">
    <location>
        <begin position="381"/>
        <end position="390"/>
    </location>
</feature>
<evidence type="ECO:0000256" key="1">
    <source>
        <dbReference type="ARBA" id="ARBA00004123"/>
    </source>
</evidence>
<evidence type="ECO:0000313" key="8">
    <source>
        <dbReference type="EMBL" id="KAK1299911.1"/>
    </source>
</evidence>
<keyword evidence="5" id="KW-0539">Nucleus</keyword>
<comment type="caution">
    <text evidence="8">The sequence shown here is derived from an EMBL/GenBank/DDBJ whole genome shotgun (WGS) entry which is preliminary data.</text>
</comment>
<dbReference type="InterPro" id="IPR044837">
    <property type="entry name" value="REM16-like"/>
</dbReference>
<feature type="region of interest" description="Disordered" evidence="6">
    <location>
        <begin position="345"/>
        <end position="390"/>
    </location>
</feature>
<dbReference type="PANTHER" id="PTHR31391">
    <property type="entry name" value="B3 DOMAIN-CONTAINING PROTEIN OS11G0197600-RELATED"/>
    <property type="match status" value="1"/>
</dbReference>